<evidence type="ECO:0000313" key="5">
    <source>
        <dbReference type="Proteomes" id="UP000261620"/>
    </source>
</evidence>
<feature type="compositionally biased region" description="Polar residues" evidence="2">
    <location>
        <begin position="349"/>
        <end position="358"/>
    </location>
</feature>
<protein>
    <recommendedName>
        <fullName evidence="3">DUF4585 domain-containing protein</fullName>
    </recommendedName>
</protein>
<dbReference type="AlphaFoldDB" id="A0A3Q3X754"/>
<dbReference type="InterPro" id="IPR027838">
    <property type="entry name" value="DUF4585"/>
</dbReference>
<organism evidence="4 5">
    <name type="scientific">Mola mola</name>
    <name type="common">Ocean sunfish</name>
    <name type="synonym">Tetraodon mola</name>
    <dbReference type="NCBI Taxonomy" id="94237"/>
    <lineage>
        <taxon>Eukaryota</taxon>
        <taxon>Metazoa</taxon>
        <taxon>Chordata</taxon>
        <taxon>Craniata</taxon>
        <taxon>Vertebrata</taxon>
        <taxon>Euteleostomi</taxon>
        <taxon>Actinopterygii</taxon>
        <taxon>Neopterygii</taxon>
        <taxon>Teleostei</taxon>
        <taxon>Neoteleostei</taxon>
        <taxon>Acanthomorphata</taxon>
        <taxon>Eupercaria</taxon>
        <taxon>Tetraodontiformes</taxon>
        <taxon>Molidae</taxon>
        <taxon>Mola</taxon>
    </lineage>
</organism>
<dbReference type="PANTHER" id="PTHR33775:SF4">
    <property type="entry name" value="CHROMOSOME 4 OPEN READING FRAME 54"/>
    <property type="match status" value="1"/>
</dbReference>
<feature type="domain" description="DUF4585" evidence="3">
    <location>
        <begin position="451"/>
        <end position="517"/>
    </location>
</feature>
<dbReference type="Pfam" id="PF15232">
    <property type="entry name" value="DUF4585"/>
    <property type="match status" value="1"/>
</dbReference>
<feature type="compositionally biased region" description="Polar residues" evidence="2">
    <location>
        <begin position="320"/>
        <end position="338"/>
    </location>
</feature>
<dbReference type="Proteomes" id="UP000261620">
    <property type="component" value="Unplaced"/>
</dbReference>
<reference evidence="4" key="2">
    <citation type="submission" date="2025-09" db="UniProtKB">
        <authorList>
            <consortium name="Ensembl"/>
        </authorList>
    </citation>
    <scope>IDENTIFICATION</scope>
</reference>
<dbReference type="Ensembl" id="ENSMMOT00000027299.1">
    <property type="protein sequence ID" value="ENSMMOP00000026843.1"/>
    <property type="gene ID" value="ENSMMOG00000020305.1"/>
</dbReference>
<feature type="compositionally biased region" description="Basic and acidic residues" evidence="2">
    <location>
        <begin position="243"/>
        <end position="252"/>
    </location>
</feature>
<sequence length="574" mass="62331">MEPFGVSKLRAPNFSCDAASLIRADDFKCQALVATLKGESSDKVPHFTVRDIRDNKAKPQTPIHQVRDVRKLVKSSYHSISLGSLSEQNKLISHGNPNSVSPIVIKCQSINTNRNVSQSGILAEVSHQELFDIDRSSPEGAKSTPLQQAVGRAPMGNSSNSSEGDIGLTTKSRIAPMGQDKISEVTDKKPESKMAYQVALEKLQAAVKKMEQLYIFEKNEWKRKTEPQALTDSHVLSLIAREKHGRSEEDGARWSNMDKTPPASTASPCTDTILKKEDKLCHTAGSCDESLGMRPMQTAISPSGNKNMFSLNLNLKDPTATKTPEPNAVTQAPYSTKTFVPKSPKLPTSLKTAQTKPSGSEGAQPKENPMQESLSTLADSENCLTIPGKSQTSNDKQASSLDGSSVILMEARSPEIPSVNIYQSLPLGVATNQPQLYCFSPAITPAPILDPFQATQRKMLMDPSTGNYYLVDTPVQPATKRLFDPETGQYVDVPLPQPPTTPVPMPVSPLALSPGAYGHTYMIYPGFMPTPSSPKAGFSSVKQPIISITSQQGPRIVAPPSFDRTTMSFVVEHR</sequence>
<keyword evidence="5" id="KW-1185">Reference proteome</keyword>
<reference evidence="4" key="1">
    <citation type="submission" date="2025-08" db="UniProtKB">
        <authorList>
            <consortium name="Ensembl"/>
        </authorList>
    </citation>
    <scope>IDENTIFICATION</scope>
</reference>
<dbReference type="InterPro" id="IPR052303">
    <property type="entry name" value="CEFIP"/>
</dbReference>
<dbReference type="PANTHER" id="PTHR33775">
    <property type="entry name" value="CARDIAC-ENRICHED FHL2-INTERACTING PROTEIN-RELATED"/>
    <property type="match status" value="1"/>
</dbReference>
<accession>A0A3Q3X754</accession>
<evidence type="ECO:0000259" key="3">
    <source>
        <dbReference type="Pfam" id="PF15232"/>
    </source>
</evidence>
<keyword evidence="1" id="KW-0175">Coiled coil</keyword>
<feature type="region of interest" description="Disordered" evidence="2">
    <location>
        <begin position="243"/>
        <end position="270"/>
    </location>
</feature>
<evidence type="ECO:0000256" key="2">
    <source>
        <dbReference type="SAM" id="MobiDB-lite"/>
    </source>
</evidence>
<proteinExistence type="predicted"/>
<dbReference type="STRING" id="94237.ENSMMOP00000026843"/>
<feature type="coiled-coil region" evidence="1">
    <location>
        <begin position="193"/>
        <end position="220"/>
    </location>
</feature>
<name>A0A3Q3X754_MOLML</name>
<evidence type="ECO:0000313" key="4">
    <source>
        <dbReference type="Ensembl" id="ENSMMOP00000026843.1"/>
    </source>
</evidence>
<evidence type="ECO:0000256" key="1">
    <source>
        <dbReference type="SAM" id="Coils"/>
    </source>
</evidence>
<dbReference type="OMA" id="PQHGCSS"/>
<feature type="region of interest" description="Disordered" evidence="2">
    <location>
        <begin position="135"/>
        <end position="168"/>
    </location>
</feature>
<feature type="region of interest" description="Disordered" evidence="2">
    <location>
        <begin position="316"/>
        <end position="374"/>
    </location>
</feature>